<dbReference type="Gene3D" id="3.20.20.100">
    <property type="entry name" value="NADP-dependent oxidoreductase domain"/>
    <property type="match status" value="1"/>
</dbReference>
<dbReference type="InterPro" id="IPR023210">
    <property type="entry name" value="NADP_OxRdtase_dom"/>
</dbReference>
<dbReference type="GO" id="GO:0016491">
    <property type="term" value="F:oxidoreductase activity"/>
    <property type="evidence" value="ECO:0007669"/>
    <property type="project" value="UniProtKB-KW"/>
</dbReference>
<accession>A0A8K0J9Q1</accession>
<dbReference type="PRINTS" id="PR00069">
    <property type="entry name" value="ALDKETRDTASE"/>
</dbReference>
<dbReference type="InterPro" id="IPR036812">
    <property type="entry name" value="NAD(P)_OxRdtase_dom_sf"/>
</dbReference>
<dbReference type="EMBL" id="SRPY01000120">
    <property type="protein sequence ID" value="KAG5928372.1"/>
    <property type="molecule type" value="Genomic_DNA"/>
</dbReference>
<proteinExistence type="predicted"/>
<dbReference type="Proteomes" id="UP000811619">
    <property type="component" value="Unassembled WGS sequence"/>
</dbReference>
<dbReference type="PANTHER" id="PTHR43364:SF4">
    <property type="entry name" value="NAD(P)-LINKED OXIDOREDUCTASE SUPERFAMILY PROTEIN"/>
    <property type="match status" value="1"/>
</dbReference>
<comment type="caution">
    <text evidence="3">The sequence shown here is derived from an EMBL/GenBank/DDBJ whole genome shotgun (WGS) entry which is preliminary data.</text>
</comment>
<organism evidence="3 4">
    <name type="scientific">Claviceps africana</name>
    <dbReference type="NCBI Taxonomy" id="83212"/>
    <lineage>
        <taxon>Eukaryota</taxon>
        <taxon>Fungi</taxon>
        <taxon>Dikarya</taxon>
        <taxon>Ascomycota</taxon>
        <taxon>Pezizomycotina</taxon>
        <taxon>Sordariomycetes</taxon>
        <taxon>Hypocreomycetidae</taxon>
        <taxon>Hypocreales</taxon>
        <taxon>Clavicipitaceae</taxon>
        <taxon>Claviceps</taxon>
    </lineage>
</organism>
<gene>
    <name evidence="3" type="ORF">E4U42_000765</name>
</gene>
<dbReference type="Pfam" id="PF00248">
    <property type="entry name" value="Aldo_ket_red"/>
    <property type="match status" value="1"/>
</dbReference>
<dbReference type="AlphaFoldDB" id="A0A8K0J9Q1"/>
<reference evidence="3" key="1">
    <citation type="journal article" date="2020" name="bioRxiv">
        <title>Whole genome comparisons of ergot fungi reveals the divergence and evolution of species within the genus Claviceps are the result of varying mechanisms driving genome evolution and host range expansion.</title>
        <authorList>
            <person name="Wyka S.A."/>
            <person name="Mondo S.J."/>
            <person name="Liu M."/>
            <person name="Dettman J."/>
            <person name="Nalam V."/>
            <person name="Broders K.D."/>
        </authorList>
    </citation>
    <scope>NUCLEOTIDE SEQUENCE</scope>
    <source>
        <strain evidence="3">CCC 489</strain>
    </source>
</reference>
<dbReference type="OrthoDB" id="2310150at2759"/>
<protein>
    <recommendedName>
        <fullName evidence="2">NADP-dependent oxidoreductase domain-containing protein</fullName>
    </recommendedName>
</protein>
<keyword evidence="1" id="KW-0560">Oxidoreductase</keyword>
<dbReference type="InterPro" id="IPR020471">
    <property type="entry name" value="AKR"/>
</dbReference>
<feature type="domain" description="NADP-dependent oxidoreductase" evidence="2">
    <location>
        <begin position="11"/>
        <end position="320"/>
    </location>
</feature>
<dbReference type="PANTHER" id="PTHR43364">
    <property type="entry name" value="NADH-SPECIFIC METHYLGLYOXAL REDUCTASE-RELATED"/>
    <property type="match status" value="1"/>
</dbReference>
<keyword evidence="4" id="KW-1185">Reference proteome</keyword>
<dbReference type="CDD" id="cd19075">
    <property type="entry name" value="AKR_AKR7A1-5"/>
    <property type="match status" value="1"/>
</dbReference>
<evidence type="ECO:0000256" key="1">
    <source>
        <dbReference type="ARBA" id="ARBA00023002"/>
    </source>
</evidence>
<evidence type="ECO:0000313" key="4">
    <source>
        <dbReference type="Proteomes" id="UP000811619"/>
    </source>
</evidence>
<evidence type="ECO:0000259" key="2">
    <source>
        <dbReference type="Pfam" id="PF00248"/>
    </source>
</evidence>
<evidence type="ECO:0000313" key="3">
    <source>
        <dbReference type="EMBL" id="KAG5928372.1"/>
    </source>
</evidence>
<sequence>MPLIVQNTKPRIILGLMTFGPSTEDGARITSVDTFNEVLDLLQSRGYNEVDTARVYVGTKQEAFTEETRWRERGLTLATKVHYPAAHGDNSAPKVVESVETSLKELGTDCVDILYLHRPDRGTPFQETLEAVDKLHKAGKFVRLGISNFTAYEVAEVMMLCKYNNWVRPSVYQGMYNCITRSIEPELFTACRRYGLDIVVYNPIAGGLFSGKIKSRDMVPESGRFSDVASTQGSNYRQRYFRDSTFQAMQLIEEAVEKHGLTMIETALRWMVHHSKLNVLKGNDGILIGVSSVEQLKENLDHLEKGPLPEEVVRALDEAWRISKADCANYWHGELEYGYDARKTLLGAEAK</sequence>
<name>A0A8K0J9Q1_9HYPO</name>
<dbReference type="SUPFAM" id="SSF51430">
    <property type="entry name" value="NAD(P)-linked oxidoreductase"/>
    <property type="match status" value="1"/>
</dbReference>
<dbReference type="InterPro" id="IPR050523">
    <property type="entry name" value="AKR_Detox_Biosynth"/>
</dbReference>